<evidence type="ECO:0000313" key="4">
    <source>
        <dbReference type="Proteomes" id="UP000663981"/>
    </source>
</evidence>
<keyword evidence="4" id="KW-1185">Reference proteome</keyword>
<dbReference type="SUPFAM" id="SSF56112">
    <property type="entry name" value="Protein kinase-like (PK-like)"/>
    <property type="match status" value="1"/>
</dbReference>
<dbReference type="GO" id="GO:0016301">
    <property type="term" value="F:kinase activity"/>
    <property type="evidence" value="ECO:0007669"/>
    <property type="project" value="UniProtKB-KW"/>
</dbReference>
<dbReference type="EMBL" id="JAGDEL010000006">
    <property type="protein sequence ID" value="MBO1512207.1"/>
    <property type="molecule type" value="Genomic_DNA"/>
</dbReference>
<dbReference type="PROSITE" id="PS00107">
    <property type="entry name" value="PROTEIN_KINASE_ATP"/>
    <property type="match status" value="1"/>
</dbReference>
<gene>
    <name evidence="3" type="ORF">I7822_11070</name>
</gene>
<name>A0ABS3N1Q5_9BACI</name>
<keyword evidence="1" id="KW-0547">Nucleotide-binding</keyword>
<keyword evidence="3" id="KW-0808">Transferase</keyword>
<dbReference type="Gene3D" id="3.30.200.20">
    <property type="entry name" value="Phosphorylase Kinase, domain 1"/>
    <property type="match status" value="1"/>
</dbReference>
<dbReference type="RefSeq" id="WP_207977979.1">
    <property type="nucleotide sequence ID" value="NZ_JAGDEL010000006.1"/>
</dbReference>
<dbReference type="InterPro" id="IPR000719">
    <property type="entry name" value="Prot_kinase_dom"/>
</dbReference>
<dbReference type="Pfam" id="PF00069">
    <property type="entry name" value="Pkinase"/>
    <property type="match status" value="1"/>
</dbReference>
<dbReference type="InterPro" id="IPR017441">
    <property type="entry name" value="Protein_kinase_ATP_BS"/>
</dbReference>
<feature type="binding site" evidence="1">
    <location>
        <position position="54"/>
    </location>
    <ligand>
        <name>ATP</name>
        <dbReference type="ChEBI" id="CHEBI:30616"/>
    </ligand>
</feature>
<keyword evidence="3" id="KW-0418">Kinase</keyword>
<dbReference type="InterPro" id="IPR011009">
    <property type="entry name" value="Kinase-like_dom_sf"/>
</dbReference>
<organism evidence="3 4">
    <name type="scientific">Metabacillus bambusae</name>
    <dbReference type="NCBI Taxonomy" id="2795218"/>
    <lineage>
        <taxon>Bacteria</taxon>
        <taxon>Bacillati</taxon>
        <taxon>Bacillota</taxon>
        <taxon>Bacilli</taxon>
        <taxon>Bacillales</taxon>
        <taxon>Bacillaceae</taxon>
        <taxon>Metabacillus</taxon>
    </lineage>
</organism>
<evidence type="ECO:0000259" key="2">
    <source>
        <dbReference type="PROSITE" id="PS50011"/>
    </source>
</evidence>
<dbReference type="Proteomes" id="UP000663981">
    <property type="component" value="Unassembled WGS sequence"/>
</dbReference>
<dbReference type="PANTHER" id="PTHR24347">
    <property type="entry name" value="SERINE/THREONINE-PROTEIN KINASE"/>
    <property type="match status" value="1"/>
</dbReference>
<dbReference type="Gene3D" id="1.10.510.10">
    <property type="entry name" value="Transferase(Phosphotransferase) domain 1"/>
    <property type="match status" value="1"/>
</dbReference>
<reference evidence="3 4" key="1">
    <citation type="submission" date="2021-03" db="EMBL/GenBank/DDBJ databases">
        <title>Whole genome sequence of Metabacillus bambusae BG109.</title>
        <authorList>
            <person name="Jeong J.W."/>
        </authorList>
    </citation>
    <scope>NUCLEOTIDE SEQUENCE [LARGE SCALE GENOMIC DNA]</scope>
    <source>
        <strain evidence="3 4">BG109</strain>
    </source>
</reference>
<proteinExistence type="predicted"/>
<dbReference type="CDD" id="cd00180">
    <property type="entry name" value="PKc"/>
    <property type="match status" value="1"/>
</dbReference>
<feature type="domain" description="Protein kinase" evidence="2">
    <location>
        <begin position="26"/>
        <end position="264"/>
    </location>
</feature>
<protein>
    <submittedName>
        <fullName evidence="3">Protein kinase family protein</fullName>
    </submittedName>
</protein>
<dbReference type="PROSITE" id="PS50011">
    <property type="entry name" value="PROTEIN_KINASE_DOM"/>
    <property type="match status" value="1"/>
</dbReference>
<sequence>MNRIYSKLIEISEKPLKAAEIVGGKYIIADLLGKGSYGYTYLVNDQQGHLLVLKQLRKYKMLEESGRNSFKREANILKALNSSAFPAFYEHFEENHKQFIVMEHKKGSTFEEIIFRENISYTESAAFKELYHILHLVKQVHDLGYIHRDLRIPNILKNDKEYYIIDFGLARKLGDQTSLIEEKVNHLEKQLYREVAFKSDFYALGHFLLFLLYSSFEPNSKKKRSWEEELQITPIAKKVLRKMLQLDEPYTEVQLLINDVKECI</sequence>
<evidence type="ECO:0000313" key="3">
    <source>
        <dbReference type="EMBL" id="MBO1512207.1"/>
    </source>
</evidence>
<evidence type="ECO:0000256" key="1">
    <source>
        <dbReference type="PROSITE-ProRule" id="PRU10141"/>
    </source>
</evidence>
<keyword evidence="1" id="KW-0067">ATP-binding</keyword>
<comment type="caution">
    <text evidence="3">The sequence shown here is derived from an EMBL/GenBank/DDBJ whole genome shotgun (WGS) entry which is preliminary data.</text>
</comment>
<dbReference type="SMART" id="SM00220">
    <property type="entry name" value="S_TKc"/>
    <property type="match status" value="1"/>
</dbReference>
<accession>A0ABS3N1Q5</accession>